<dbReference type="AlphaFoldDB" id="Q94SR3"/>
<feature type="transmembrane region" description="Helical" evidence="16">
    <location>
        <begin position="149"/>
        <end position="168"/>
    </location>
</feature>
<comment type="subcellular location">
    <subcellularLocation>
        <location evidence="1 16">Mitochondrion membrane</location>
        <topology evidence="1 16">Multi-pass membrane protein</topology>
    </subcellularLocation>
</comment>
<sequence length="460" mass="51330">MLKILIPTLMLVPTAWLTPAKWLWTMTLAQSLIIALASLTWLIHFSETGWSTMNTYMATDPLSTPLLVLTCWLLPLMILASQNHMAPEPHNRQRVYISLLTSLQVFLILAFGATELIMFYVMFEATLIPTLIIITRWGNQTERLNAGTYFLFYTLAGSLPLLVALLLLQGDAGTLSMLTLQYTKPLQLLSYADKLWWAGCLLAFLVKMPLYGVHLWLPKAHVEAPIAGSMVLAAVLLKLGGYGMMRMMIMLEPLTKELCYPFIIFALWGIIMTGSICLRQTDLKSLIAYSSVSHMGLVAGGILIQTPWGFTGALILMIAHGLASSALFCLANTNYERTHSRTMILARGLQMVLPLMTAWWFTASLANLALPPLPNLMGELMIITSLFNWSWWSLLLTGAGTLITAGYSLYMFLMTQRGPLPTHIIALDPSHSREHLLMALHLIPLILLILKPELIWGWTA</sequence>
<evidence type="ECO:0000313" key="19">
    <source>
        <dbReference type="EMBL" id="BAB70270.1"/>
    </source>
</evidence>
<feature type="transmembrane region" description="Helical" evidence="16">
    <location>
        <begin position="117"/>
        <end position="137"/>
    </location>
</feature>
<comment type="similarity">
    <text evidence="2 16">Belongs to the complex I subunit 4 family.</text>
</comment>
<evidence type="ECO:0000259" key="18">
    <source>
        <dbReference type="Pfam" id="PF01059"/>
    </source>
</evidence>
<evidence type="ECO:0000256" key="8">
    <source>
        <dbReference type="ARBA" id="ARBA00022967"/>
    </source>
</evidence>
<feature type="transmembrane region" description="Helical" evidence="16">
    <location>
        <begin position="93"/>
        <end position="111"/>
    </location>
</feature>
<feature type="transmembrane region" description="Helical" evidence="16">
    <location>
        <begin position="195"/>
        <end position="217"/>
    </location>
</feature>
<dbReference type="InterPro" id="IPR000260">
    <property type="entry name" value="NADH4_N"/>
</dbReference>
<keyword evidence="10 16" id="KW-1133">Transmembrane helix</keyword>
<evidence type="ECO:0000256" key="1">
    <source>
        <dbReference type="ARBA" id="ARBA00004225"/>
    </source>
</evidence>
<feature type="transmembrane region" description="Helical" evidence="16">
    <location>
        <begin position="63"/>
        <end position="81"/>
    </location>
</feature>
<comment type="function">
    <text evidence="16">Core subunit of the mitochondrial membrane respiratory chain NADH dehydrogenase (Complex I) which catalyzes electron transfer from NADH through the respiratory chain, using ubiquinone as an electron acceptor. Essential for the catalytic activity and assembly of complex I.</text>
</comment>
<keyword evidence="9 16" id="KW-0249">Electron transport</keyword>
<feature type="domain" description="NADH:ubiquinone oxidoreductase chain 4 N-terminal" evidence="18">
    <location>
        <begin position="1"/>
        <end position="110"/>
    </location>
</feature>
<keyword evidence="13 16" id="KW-0496">Mitochondrion</keyword>
<feature type="transmembrane region" description="Helical" evidence="16">
    <location>
        <begin position="390"/>
        <end position="415"/>
    </location>
</feature>
<evidence type="ECO:0000256" key="16">
    <source>
        <dbReference type="RuleBase" id="RU003297"/>
    </source>
</evidence>
<protein>
    <recommendedName>
        <fullName evidence="4 16">NADH-ubiquinone oxidoreductase chain 4</fullName>
        <ecNumber evidence="3 16">7.1.1.2</ecNumber>
    </recommendedName>
</protein>
<evidence type="ECO:0000256" key="9">
    <source>
        <dbReference type="ARBA" id="ARBA00022982"/>
    </source>
</evidence>
<dbReference type="GO" id="GO:0003954">
    <property type="term" value="F:NADH dehydrogenase activity"/>
    <property type="evidence" value="ECO:0007669"/>
    <property type="project" value="TreeGrafter"/>
</dbReference>
<evidence type="ECO:0000256" key="7">
    <source>
        <dbReference type="ARBA" id="ARBA00022692"/>
    </source>
</evidence>
<dbReference type="GO" id="GO:0015990">
    <property type="term" value="P:electron transport coupled proton transport"/>
    <property type="evidence" value="ECO:0007669"/>
    <property type="project" value="TreeGrafter"/>
</dbReference>
<reference evidence="19" key="1">
    <citation type="journal article" date="2001" name="Mol. Biol. Evol.">
        <title>Mitogenomic exploration of higher teleostean phylogenies: a case study for moderate-scale evolutionary genomics with 38 newly determined complete mitochondrial DNA sequences.</title>
        <authorList>
            <person name="Miya M."/>
            <person name="Kawaguchi A."/>
            <person name="Nishida M."/>
        </authorList>
    </citation>
    <scope>NUCLEOTIDE SEQUENCE</scope>
</reference>
<dbReference type="GO" id="GO:0031966">
    <property type="term" value="C:mitochondrial membrane"/>
    <property type="evidence" value="ECO:0007669"/>
    <property type="project" value="UniProtKB-SubCell"/>
</dbReference>
<dbReference type="InterPro" id="IPR010227">
    <property type="entry name" value="NADH_Q_OxRdtase_chainM/4"/>
</dbReference>
<evidence type="ECO:0000256" key="11">
    <source>
        <dbReference type="ARBA" id="ARBA00023027"/>
    </source>
</evidence>
<evidence type="ECO:0000256" key="12">
    <source>
        <dbReference type="ARBA" id="ARBA00023075"/>
    </source>
</evidence>
<evidence type="ECO:0000256" key="4">
    <source>
        <dbReference type="ARBA" id="ARBA00021006"/>
    </source>
</evidence>
<keyword evidence="8" id="KW-1278">Translocase</keyword>
<keyword evidence="14 16" id="KW-0472">Membrane</keyword>
<evidence type="ECO:0000256" key="6">
    <source>
        <dbReference type="ARBA" id="ARBA00022660"/>
    </source>
</evidence>
<organism evidence="19">
    <name type="scientific">Rondeletia loricata</name>
    <name type="common">redmouth whalefish</name>
    <dbReference type="NCBI Taxonomy" id="88713"/>
    <lineage>
        <taxon>Eukaryota</taxon>
        <taxon>Metazoa</taxon>
        <taxon>Chordata</taxon>
        <taxon>Craniata</taxon>
        <taxon>Vertebrata</taxon>
        <taxon>Euteleostomi</taxon>
        <taxon>Actinopterygii</taxon>
        <taxon>Neopterygii</taxon>
        <taxon>Teleostei</taxon>
        <taxon>Neoteleostei</taxon>
        <taxon>Acanthomorphata</taxon>
        <taxon>Berycimorphaceae</taxon>
        <taxon>Beryciformes</taxon>
        <taxon>Rondeletiidae</taxon>
        <taxon>Rondeletia</taxon>
    </lineage>
</organism>
<dbReference type="EC" id="7.1.1.2" evidence="3 16"/>
<dbReference type="InterPro" id="IPR001750">
    <property type="entry name" value="ND/Mrp_TM"/>
</dbReference>
<dbReference type="GO" id="GO:0008137">
    <property type="term" value="F:NADH dehydrogenase (ubiquinone) activity"/>
    <property type="evidence" value="ECO:0007669"/>
    <property type="project" value="UniProtKB-UniRule"/>
</dbReference>
<dbReference type="PANTHER" id="PTHR43507">
    <property type="entry name" value="NADH-UBIQUINONE OXIDOREDUCTASE CHAIN 4"/>
    <property type="match status" value="1"/>
</dbReference>
<keyword evidence="7 16" id="KW-0812">Transmembrane</keyword>
<evidence type="ECO:0000256" key="15">
    <source>
        <dbReference type="ARBA" id="ARBA00049551"/>
    </source>
</evidence>
<evidence type="ECO:0000256" key="3">
    <source>
        <dbReference type="ARBA" id="ARBA00012944"/>
    </source>
</evidence>
<keyword evidence="6 16" id="KW-0679">Respiratory chain</keyword>
<dbReference type="GO" id="GO:0042773">
    <property type="term" value="P:ATP synthesis coupled electron transport"/>
    <property type="evidence" value="ECO:0007669"/>
    <property type="project" value="InterPro"/>
</dbReference>
<dbReference type="RefSeq" id="NP_443576.1">
    <property type="nucleotide sequence ID" value="NC_003186.1"/>
</dbReference>
<feature type="transmembrane region" description="Helical" evidence="16">
    <location>
        <begin position="224"/>
        <end position="245"/>
    </location>
</feature>
<accession>Q94SR3</accession>
<evidence type="ECO:0000256" key="5">
    <source>
        <dbReference type="ARBA" id="ARBA00022448"/>
    </source>
</evidence>
<evidence type="ECO:0000256" key="2">
    <source>
        <dbReference type="ARBA" id="ARBA00009025"/>
    </source>
</evidence>
<dbReference type="NCBIfam" id="TIGR01972">
    <property type="entry name" value="NDH_I_M"/>
    <property type="match status" value="1"/>
</dbReference>
<dbReference type="GO" id="GO:0048039">
    <property type="term" value="F:ubiquinone binding"/>
    <property type="evidence" value="ECO:0007669"/>
    <property type="project" value="TreeGrafter"/>
</dbReference>
<gene>
    <name evidence="19" type="primary">ND4</name>
</gene>
<dbReference type="PANTHER" id="PTHR43507:SF20">
    <property type="entry name" value="NADH-UBIQUINONE OXIDOREDUCTASE CHAIN 4"/>
    <property type="match status" value="1"/>
</dbReference>
<dbReference type="PRINTS" id="PR01437">
    <property type="entry name" value="NUOXDRDTASE4"/>
</dbReference>
<evidence type="ECO:0000256" key="14">
    <source>
        <dbReference type="ARBA" id="ARBA00023136"/>
    </source>
</evidence>
<dbReference type="CTD" id="4538"/>
<feature type="transmembrane region" description="Helical" evidence="16">
    <location>
        <begin position="286"/>
        <end position="304"/>
    </location>
</feature>
<feature type="transmembrane region" description="Helical" evidence="16">
    <location>
        <begin position="21"/>
        <end position="43"/>
    </location>
</feature>
<feature type="transmembrane region" description="Helical" evidence="16">
    <location>
        <begin position="310"/>
        <end position="331"/>
    </location>
</feature>
<evidence type="ECO:0000256" key="10">
    <source>
        <dbReference type="ARBA" id="ARBA00022989"/>
    </source>
</evidence>
<dbReference type="InterPro" id="IPR003918">
    <property type="entry name" value="NADH_UbQ_OxRdtase"/>
</dbReference>
<dbReference type="Pfam" id="PF01059">
    <property type="entry name" value="Oxidored_q5_N"/>
    <property type="match status" value="1"/>
</dbReference>
<geneLocation type="mitochondrion" evidence="19"/>
<feature type="transmembrane region" description="Helical" evidence="16">
    <location>
        <begin position="260"/>
        <end position="279"/>
    </location>
</feature>
<dbReference type="EMBL" id="AP002937">
    <property type="protein sequence ID" value="BAB70270.1"/>
    <property type="molecule type" value="Genomic_DNA"/>
</dbReference>
<keyword evidence="12 16" id="KW-0830">Ubiquinone</keyword>
<feature type="transmembrane region" description="Helical" evidence="16">
    <location>
        <begin position="352"/>
        <end position="370"/>
    </location>
</feature>
<evidence type="ECO:0000259" key="17">
    <source>
        <dbReference type="Pfam" id="PF00361"/>
    </source>
</evidence>
<feature type="domain" description="NADH:quinone oxidoreductase/Mrp antiporter transmembrane" evidence="17">
    <location>
        <begin position="113"/>
        <end position="403"/>
    </location>
</feature>
<keyword evidence="5 16" id="KW-0813">Transport</keyword>
<name>Q94SR3_9TELE</name>
<dbReference type="GeneID" id="804060"/>
<dbReference type="Pfam" id="PF00361">
    <property type="entry name" value="Proton_antipo_M"/>
    <property type="match status" value="1"/>
</dbReference>
<proteinExistence type="inferred from homology"/>
<evidence type="ECO:0000256" key="13">
    <source>
        <dbReference type="ARBA" id="ARBA00023128"/>
    </source>
</evidence>
<keyword evidence="11 16" id="KW-0520">NAD</keyword>
<comment type="catalytic activity">
    <reaction evidence="15 16">
        <text>a ubiquinone + NADH + 5 H(+)(in) = a ubiquinol + NAD(+) + 4 H(+)(out)</text>
        <dbReference type="Rhea" id="RHEA:29091"/>
        <dbReference type="Rhea" id="RHEA-COMP:9565"/>
        <dbReference type="Rhea" id="RHEA-COMP:9566"/>
        <dbReference type="ChEBI" id="CHEBI:15378"/>
        <dbReference type="ChEBI" id="CHEBI:16389"/>
        <dbReference type="ChEBI" id="CHEBI:17976"/>
        <dbReference type="ChEBI" id="CHEBI:57540"/>
        <dbReference type="ChEBI" id="CHEBI:57945"/>
        <dbReference type="EC" id="7.1.1.2"/>
    </reaction>
</comment>